<evidence type="ECO:0000256" key="3">
    <source>
        <dbReference type="ARBA" id="ARBA00023163"/>
    </source>
</evidence>
<evidence type="ECO:0000259" key="5">
    <source>
        <dbReference type="PROSITE" id="PS51464"/>
    </source>
</evidence>
<dbReference type="KEGG" id="aia:AWH56_005720"/>
<dbReference type="InterPro" id="IPR000281">
    <property type="entry name" value="HTH_RpiR"/>
</dbReference>
<dbReference type="Pfam" id="PF01380">
    <property type="entry name" value="SIS"/>
    <property type="match status" value="1"/>
</dbReference>
<dbReference type="PANTHER" id="PTHR30514">
    <property type="entry name" value="GLUCOKINASE"/>
    <property type="match status" value="1"/>
</dbReference>
<dbReference type="Gene3D" id="1.10.10.10">
    <property type="entry name" value="Winged helix-like DNA-binding domain superfamily/Winged helix DNA-binding domain"/>
    <property type="match status" value="1"/>
</dbReference>
<protein>
    <submittedName>
        <fullName evidence="6">MurR/RpiR family transcriptional regulator</fullName>
    </submittedName>
</protein>
<dbReference type="AlphaFoldDB" id="A0A7S7L9U2"/>
<dbReference type="GO" id="GO:0003677">
    <property type="term" value="F:DNA binding"/>
    <property type="evidence" value="ECO:0007669"/>
    <property type="project" value="UniProtKB-KW"/>
</dbReference>
<evidence type="ECO:0000313" key="7">
    <source>
        <dbReference type="Proteomes" id="UP000180175"/>
    </source>
</evidence>
<dbReference type="EMBL" id="CP063356">
    <property type="protein sequence ID" value="QOY37138.1"/>
    <property type="molecule type" value="Genomic_DNA"/>
</dbReference>
<keyword evidence="3" id="KW-0804">Transcription</keyword>
<dbReference type="PROSITE" id="PS51071">
    <property type="entry name" value="HTH_RPIR"/>
    <property type="match status" value="1"/>
</dbReference>
<dbReference type="Proteomes" id="UP000180175">
    <property type="component" value="Chromosome"/>
</dbReference>
<reference evidence="6 7" key="2">
    <citation type="journal article" date="2019" name="Int. J. Syst. Evol. Microbiol.">
        <title>Anaerobacillus isosaccharinicus sp. nov., an alkaliphilic bacterium which degrades isosaccharinic acid.</title>
        <authorList>
            <person name="Bassil N.M."/>
            <person name="Lloyd J.R."/>
        </authorList>
    </citation>
    <scope>NUCLEOTIDE SEQUENCE [LARGE SCALE GENOMIC DNA]</scope>
    <source>
        <strain evidence="6 7">NB2006</strain>
    </source>
</reference>
<dbReference type="SUPFAM" id="SSF46689">
    <property type="entry name" value="Homeodomain-like"/>
    <property type="match status" value="1"/>
</dbReference>
<proteinExistence type="predicted"/>
<dbReference type="InterPro" id="IPR001347">
    <property type="entry name" value="SIS_dom"/>
</dbReference>
<keyword evidence="2" id="KW-0238">DNA-binding</keyword>
<dbReference type="InterPro" id="IPR046348">
    <property type="entry name" value="SIS_dom_sf"/>
</dbReference>
<evidence type="ECO:0000313" key="6">
    <source>
        <dbReference type="EMBL" id="QOY37138.1"/>
    </source>
</evidence>
<dbReference type="CDD" id="cd05013">
    <property type="entry name" value="SIS_RpiR"/>
    <property type="match status" value="1"/>
</dbReference>
<organism evidence="6 7">
    <name type="scientific">Anaerobacillus isosaccharinicus</name>
    <dbReference type="NCBI Taxonomy" id="1532552"/>
    <lineage>
        <taxon>Bacteria</taxon>
        <taxon>Bacillati</taxon>
        <taxon>Bacillota</taxon>
        <taxon>Bacilli</taxon>
        <taxon>Bacillales</taxon>
        <taxon>Bacillaceae</taxon>
        <taxon>Anaerobacillus</taxon>
    </lineage>
</organism>
<dbReference type="Pfam" id="PF01418">
    <property type="entry name" value="HTH_6"/>
    <property type="match status" value="1"/>
</dbReference>
<keyword evidence="1" id="KW-0805">Transcription regulation</keyword>
<dbReference type="GO" id="GO:1901135">
    <property type="term" value="P:carbohydrate derivative metabolic process"/>
    <property type="evidence" value="ECO:0007669"/>
    <property type="project" value="InterPro"/>
</dbReference>
<dbReference type="PROSITE" id="PS51464">
    <property type="entry name" value="SIS"/>
    <property type="match status" value="1"/>
</dbReference>
<dbReference type="GO" id="GO:0097367">
    <property type="term" value="F:carbohydrate derivative binding"/>
    <property type="evidence" value="ECO:0007669"/>
    <property type="project" value="InterPro"/>
</dbReference>
<reference evidence="6 7" key="1">
    <citation type="journal article" date="2017" name="Genome Announc.">
        <title>Draft Genome Sequences of Four Alkaliphilic Bacteria Belonging to the Anaerobacillus Genus.</title>
        <authorList>
            <person name="Bassil N.M."/>
            <person name="Lloyd J.R."/>
        </authorList>
    </citation>
    <scope>NUCLEOTIDE SEQUENCE [LARGE SCALE GENOMIC DNA]</scope>
    <source>
        <strain evidence="6 7">NB2006</strain>
    </source>
</reference>
<gene>
    <name evidence="6" type="ORF">AWH56_005720</name>
</gene>
<name>A0A7S7L9U2_9BACI</name>
<dbReference type="PANTHER" id="PTHR30514:SF1">
    <property type="entry name" value="HTH-TYPE TRANSCRIPTIONAL REGULATOR HEXR-RELATED"/>
    <property type="match status" value="1"/>
</dbReference>
<sequence length="286" mass="31337">MSRVNYPVSPEVMITSIYKSLTKSEQKVADIVRNQLKDAVYWSVSDLAEHAEVGETTVIRFCRKLGYKGYQDFKLSVAQNPTEANKQEFGEVQDTDSVEILAQKVTAENCTTLQNTLSLVQPKSIEEASGKIINANKIYCFGVGASGLMAHQAQYRFMRIGLNAVCVSDSHVIAMNCALAKEGDVVIGISTSGSTKDLVDAIEIAKKNKAFIICLTNHIKSPITKLADVVLLTSAKESPLRGGAFSSLISQMHVLDILTRHIEIERKDSSMDALQKTAKSVSDKLY</sequence>
<keyword evidence="7" id="KW-1185">Reference proteome</keyword>
<dbReference type="RefSeq" id="WP_182080419.1">
    <property type="nucleotide sequence ID" value="NZ_CP063356.2"/>
</dbReference>
<feature type="domain" description="SIS" evidence="5">
    <location>
        <begin position="128"/>
        <end position="268"/>
    </location>
</feature>
<evidence type="ECO:0000259" key="4">
    <source>
        <dbReference type="PROSITE" id="PS51071"/>
    </source>
</evidence>
<dbReference type="SUPFAM" id="SSF53697">
    <property type="entry name" value="SIS domain"/>
    <property type="match status" value="1"/>
</dbReference>
<dbReference type="GO" id="GO:0003700">
    <property type="term" value="F:DNA-binding transcription factor activity"/>
    <property type="evidence" value="ECO:0007669"/>
    <property type="project" value="InterPro"/>
</dbReference>
<dbReference type="InterPro" id="IPR035472">
    <property type="entry name" value="RpiR-like_SIS"/>
</dbReference>
<dbReference type="InterPro" id="IPR009057">
    <property type="entry name" value="Homeodomain-like_sf"/>
</dbReference>
<dbReference type="InterPro" id="IPR047640">
    <property type="entry name" value="RpiR-like"/>
</dbReference>
<accession>A0A7S7L9U2</accession>
<dbReference type="Gene3D" id="3.40.50.10490">
    <property type="entry name" value="Glucose-6-phosphate isomerase like protein, domain 1"/>
    <property type="match status" value="1"/>
</dbReference>
<evidence type="ECO:0000256" key="2">
    <source>
        <dbReference type="ARBA" id="ARBA00023125"/>
    </source>
</evidence>
<feature type="domain" description="HTH rpiR-type" evidence="4">
    <location>
        <begin position="8"/>
        <end position="84"/>
    </location>
</feature>
<dbReference type="InterPro" id="IPR036388">
    <property type="entry name" value="WH-like_DNA-bd_sf"/>
</dbReference>
<evidence type="ECO:0000256" key="1">
    <source>
        <dbReference type="ARBA" id="ARBA00023015"/>
    </source>
</evidence>